<dbReference type="GO" id="GO:0003676">
    <property type="term" value="F:nucleic acid binding"/>
    <property type="evidence" value="ECO:0007669"/>
    <property type="project" value="InterPro"/>
</dbReference>
<dbReference type="AlphaFoldDB" id="A0AAD8GU98"/>
<evidence type="ECO:0000256" key="6">
    <source>
        <dbReference type="ARBA" id="ARBA00022980"/>
    </source>
</evidence>
<keyword evidence="7" id="KW-0687">Ribonucleoprotein</keyword>
<dbReference type="InterPro" id="IPR012340">
    <property type="entry name" value="NA-bd_OB-fold"/>
</dbReference>
<dbReference type="SMART" id="SM01383">
    <property type="entry name" value="Ribosomal_L2"/>
    <property type="match status" value="1"/>
</dbReference>
<dbReference type="EMBL" id="JAUIZM010000011">
    <property type="protein sequence ID" value="KAK1354250.1"/>
    <property type="molecule type" value="Genomic_DNA"/>
</dbReference>
<reference evidence="10" key="1">
    <citation type="submission" date="2023-02" db="EMBL/GenBank/DDBJ databases">
        <title>Genome of toxic invasive species Heracleum sosnowskyi carries increased number of genes despite the absence of recent whole-genome duplications.</title>
        <authorList>
            <person name="Schelkunov M."/>
            <person name="Shtratnikova V."/>
            <person name="Makarenko M."/>
            <person name="Klepikova A."/>
            <person name="Omelchenko D."/>
            <person name="Novikova G."/>
            <person name="Obukhova E."/>
            <person name="Bogdanov V."/>
            <person name="Penin A."/>
            <person name="Logacheva M."/>
        </authorList>
    </citation>
    <scope>NUCLEOTIDE SEQUENCE</scope>
    <source>
        <strain evidence="10">Hsosn_3</strain>
        <tissue evidence="10">Leaf</tissue>
    </source>
</reference>
<keyword evidence="5 8" id="KW-0067">ATP-binding</keyword>
<evidence type="ECO:0000259" key="9">
    <source>
        <dbReference type="PROSITE" id="PS51192"/>
    </source>
</evidence>
<evidence type="ECO:0000256" key="8">
    <source>
        <dbReference type="RuleBase" id="RU000492"/>
    </source>
</evidence>
<evidence type="ECO:0000256" key="5">
    <source>
        <dbReference type="ARBA" id="ARBA00022840"/>
    </source>
</evidence>
<reference evidence="10" key="2">
    <citation type="submission" date="2023-05" db="EMBL/GenBank/DDBJ databases">
        <authorList>
            <person name="Schelkunov M.I."/>
        </authorList>
    </citation>
    <scope>NUCLEOTIDE SEQUENCE</scope>
    <source>
        <strain evidence="10">Hsosn_3</strain>
        <tissue evidence="10">Leaf</tissue>
    </source>
</reference>
<dbReference type="SUPFAM" id="SSF52540">
    <property type="entry name" value="P-loop containing nucleoside triphosphate hydrolases"/>
    <property type="match status" value="1"/>
</dbReference>
<evidence type="ECO:0000256" key="2">
    <source>
        <dbReference type="ARBA" id="ARBA00022741"/>
    </source>
</evidence>
<proteinExistence type="inferred from homology"/>
<dbReference type="Gene3D" id="2.40.50.140">
    <property type="entry name" value="Nucleic acid-binding proteins"/>
    <property type="match status" value="1"/>
</dbReference>
<evidence type="ECO:0000313" key="11">
    <source>
        <dbReference type="Proteomes" id="UP001237642"/>
    </source>
</evidence>
<comment type="caution">
    <text evidence="10">The sequence shown here is derived from an EMBL/GenBank/DDBJ whole genome shotgun (WGS) entry which is preliminary data.</text>
</comment>
<feature type="domain" description="Helicase ATP-binding" evidence="9">
    <location>
        <begin position="144"/>
        <end position="201"/>
    </location>
</feature>
<dbReference type="SMART" id="SM01382">
    <property type="entry name" value="Ribosomal_L2_C"/>
    <property type="match status" value="1"/>
</dbReference>
<dbReference type="PROSITE" id="PS00039">
    <property type="entry name" value="DEAD_ATP_HELICASE"/>
    <property type="match status" value="1"/>
</dbReference>
<dbReference type="InterPro" id="IPR022669">
    <property type="entry name" value="Ribosomal_uL2_C"/>
</dbReference>
<dbReference type="InterPro" id="IPR014001">
    <property type="entry name" value="Helicase_ATP-bd"/>
</dbReference>
<sequence length="516" mass="58787">MEQEVYSSPTLTTAKAPLDFGERNDYLKGVVTEIIHDPGRGAPLRYKHQKELFVAAEGIYTGQFIFCGKKANLMVGNVLPLRSIPEGSVVCNVEHHVGDRGTLARASGDYAIVISHNPDNGTSRCNLQESALRSKLDIVVATPGLLILDEADRLLELGFSAEIRELIRECPKRRQTMLFSATMTEETSKINRRGLDIIGVQTFINYSCPHDLNSYIHRVGRRARAGREGYVVTFGSDNEIMTDRSLFHAIVKPEGCYPNRPAGGTRRELNNHTAAVEEACSFQIRRTVGHPRSSSFSMKNKENIDLRKPFPAPTASPPLENSTGNRYKIVLTFTPSFASKVTNLPDTPVLVIHGLFAVETTFEDDIRVVNQHLINDKDEVKDYRRAHGGIKSFRVEEKTDNWHLFWPSKINPKYSGDEFYCYQNDKHNYRFRYKDQEFLKRAFTLGKEYIMRIENSIKANDKYMSGVIGECSEFKNFIEEFVSVKCDVRFGKLFHRPKKQAFWTQKSWDPIHFLGL</sequence>
<dbReference type="SUPFAM" id="SSF50104">
    <property type="entry name" value="Translation proteins SH3-like domain"/>
    <property type="match status" value="1"/>
</dbReference>
<keyword evidence="3 8" id="KW-0378">Hydrolase</keyword>
<dbReference type="Pfam" id="PF00270">
    <property type="entry name" value="DEAD"/>
    <property type="match status" value="1"/>
</dbReference>
<dbReference type="PANTHER" id="PTHR47959">
    <property type="entry name" value="ATP-DEPENDENT RNA HELICASE RHLE-RELATED"/>
    <property type="match status" value="1"/>
</dbReference>
<protein>
    <recommendedName>
        <fullName evidence="9">Helicase ATP-binding domain-containing protein</fullName>
    </recommendedName>
</protein>
<comment type="similarity">
    <text evidence="1">Belongs to the universal ribosomal protein uL2 family.</text>
</comment>
<dbReference type="InterPro" id="IPR027417">
    <property type="entry name" value="P-loop_NTPase"/>
</dbReference>
<dbReference type="GO" id="GO:0005840">
    <property type="term" value="C:ribosome"/>
    <property type="evidence" value="ECO:0007669"/>
    <property type="project" value="UniProtKB-KW"/>
</dbReference>
<dbReference type="Proteomes" id="UP001237642">
    <property type="component" value="Unassembled WGS sequence"/>
</dbReference>
<dbReference type="InterPro" id="IPR022666">
    <property type="entry name" value="Ribosomal_uL2_RNA-bd_dom"/>
</dbReference>
<dbReference type="Gene3D" id="3.40.50.300">
    <property type="entry name" value="P-loop containing nucleotide triphosphate hydrolases"/>
    <property type="match status" value="1"/>
</dbReference>
<keyword evidence="6" id="KW-0689">Ribosomal protein</keyword>
<name>A0AAD8GU98_9APIA</name>
<keyword evidence="11" id="KW-1185">Reference proteome</keyword>
<keyword evidence="2 8" id="KW-0547">Nucleotide-binding</keyword>
<dbReference type="GO" id="GO:0003724">
    <property type="term" value="F:RNA helicase activity"/>
    <property type="evidence" value="ECO:0007669"/>
    <property type="project" value="TreeGrafter"/>
</dbReference>
<keyword evidence="4 8" id="KW-0347">Helicase</keyword>
<dbReference type="GO" id="GO:0005524">
    <property type="term" value="F:ATP binding"/>
    <property type="evidence" value="ECO:0007669"/>
    <property type="project" value="UniProtKB-KW"/>
</dbReference>
<dbReference type="SUPFAM" id="SSF50249">
    <property type="entry name" value="Nucleic acid-binding proteins"/>
    <property type="match status" value="1"/>
</dbReference>
<dbReference type="InterPro" id="IPR000629">
    <property type="entry name" value="RNA-helicase_DEAD-box_CS"/>
</dbReference>
<evidence type="ECO:0000256" key="1">
    <source>
        <dbReference type="ARBA" id="ARBA00005636"/>
    </source>
</evidence>
<evidence type="ECO:0000256" key="3">
    <source>
        <dbReference type="ARBA" id="ARBA00022801"/>
    </source>
</evidence>
<evidence type="ECO:0000256" key="4">
    <source>
        <dbReference type="ARBA" id="ARBA00022806"/>
    </source>
</evidence>
<dbReference type="PANTHER" id="PTHR47959:SF14">
    <property type="entry name" value="DEAD-BOX ATP-DEPENDENT RNA HELICASE 28"/>
    <property type="match status" value="1"/>
</dbReference>
<dbReference type="Pfam" id="PF03947">
    <property type="entry name" value="Ribosomal_L2_C"/>
    <property type="match status" value="1"/>
</dbReference>
<dbReference type="InterPro" id="IPR008991">
    <property type="entry name" value="Translation_prot_SH3-like_sf"/>
</dbReference>
<dbReference type="GO" id="GO:1990904">
    <property type="term" value="C:ribonucleoprotein complex"/>
    <property type="evidence" value="ECO:0007669"/>
    <property type="project" value="UniProtKB-KW"/>
</dbReference>
<dbReference type="InterPro" id="IPR014722">
    <property type="entry name" value="Rib_uL2_dom2"/>
</dbReference>
<accession>A0AAD8GU98</accession>
<dbReference type="GO" id="GO:0016787">
    <property type="term" value="F:hydrolase activity"/>
    <property type="evidence" value="ECO:0007669"/>
    <property type="project" value="UniProtKB-KW"/>
</dbReference>
<dbReference type="GO" id="GO:0003735">
    <property type="term" value="F:structural constituent of ribosome"/>
    <property type="evidence" value="ECO:0007669"/>
    <property type="project" value="InterPro"/>
</dbReference>
<evidence type="ECO:0000313" key="10">
    <source>
        <dbReference type="EMBL" id="KAK1354250.1"/>
    </source>
</evidence>
<evidence type="ECO:0000256" key="7">
    <source>
        <dbReference type="ARBA" id="ARBA00023274"/>
    </source>
</evidence>
<dbReference type="GO" id="GO:0006412">
    <property type="term" value="P:translation"/>
    <property type="evidence" value="ECO:0007669"/>
    <property type="project" value="InterPro"/>
</dbReference>
<dbReference type="PROSITE" id="PS51192">
    <property type="entry name" value="HELICASE_ATP_BIND_1"/>
    <property type="match status" value="1"/>
</dbReference>
<dbReference type="GO" id="GO:0005829">
    <property type="term" value="C:cytosol"/>
    <property type="evidence" value="ECO:0007669"/>
    <property type="project" value="TreeGrafter"/>
</dbReference>
<dbReference type="InterPro" id="IPR011545">
    <property type="entry name" value="DEAD/DEAH_box_helicase_dom"/>
</dbReference>
<comment type="similarity">
    <text evidence="8">Belongs to the DEAD box helicase family.</text>
</comment>
<gene>
    <name evidence="10" type="ORF">POM88_047506</name>
</gene>
<dbReference type="InterPro" id="IPR050079">
    <property type="entry name" value="DEAD_box_RNA_helicase"/>
</dbReference>
<organism evidence="10 11">
    <name type="scientific">Heracleum sosnowskyi</name>
    <dbReference type="NCBI Taxonomy" id="360622"/>
    <lineage>
        <taxon>Eukaryota</taxon>
        <taxon>Viridiplantae</taxon>
        <taxon>Streptophyta</taxon>
        <taxon>Embryophyta</taxon>
        <taxon>Tracheophyta</taxon>
        <taxon>Spermatophyta</taxon>
        <taxon>Magnoliopsida</taxon>
        <taxon>eudicotyledons</taxon>
        <taxon>Gunneridae</taxon>
        <taxon>Pentapetalae</taxon>
        <taxon>asterids</taxon>
        <taxon>campanulids</taxon>
        <taxon>Apiales</taxon>
        <taxon>Apiaceae</taxon>
        <taxon>Apioideae</taxon>
        <taxon>apioid superclade</taxon>
        <taxon>Tordylieae</taxon>
        <taxon>Tordyliinae</taxon>
        <taxon>Heracleum</taxon>
    </lineage>
</organism>
<dbReference type="Gene3D" id="2.30.30.30">
    <property type="match status" value="1"/>
</dbReference>
<dbReference type="Pfam" id="PF00181">
    <property type="entry name" value="Ribosomal_L2_N"/>
    <property type="match status" value="1"/>
</dbReference>